<gene>
    <name evidence="1" type="ORF">GMARGA_LOCUS11860</name>
</gene>
<keyword evidence="2" id="KW-1185">Reference proteome</keyword>
<dbReference type="Proteomes" id="UP000789901">
    <property type="component" value="Unassembled WGS sequence"/>
</dbReference>
<dbReference type="EMBL" id="CAJVQB010007081">
    <property type="protein sequence ID" value="CAG8696722.1"/>
    <property type="molecule type" value="Genomic_DNA"/>
</dbReference>
<proteinExistence type="predicted"/>
<accession>A0ABN7UY87</accession>
<evidence type="ECO:0000313" key="2">
    <source>
        <dbReference type="Proteomes" id="UP000789901"/>
    </source>
</evidence>
<organism evidence="1 2">
    <name type="scientific">Gigaspora margarita</name>
    <dbReference type="NCBI Taxonomy" id="4874"/>
    <lineage>
        <taxon>Eukaryota</taxon>
        <taxon>Fungi</taxon>
        <taxon>Fungi incertae sedis</taxon>
        <taxon>Mucoromycota</taxon>
        <taxon>Glomeromycotina</taxon>
        <taxon>Glomeromycetes</taxon>
        <taxon>Diversisporales</taxon>
        <taxon>Gigasporaceae</taxon>
        <taxon>Gigaspora</taxon>
    </lineage>
</organism>
<reference evidence="1 2" key="1">
    <citation type="submission" date="2021-06" db="EMBL/GenBank/DDBJ databases">
        <authorList>
            <person name="Kallberg Y."/>
            <person name="Tangrot J."/>
            <person name="Rosling A."/>
        </authorList>
    </citation>
    <scope>NUCLEOTIDE SEQUENCE [LARGE SCALE GENOMIC DNA]</scope>
    <source>
        <strain evidence="1 2">120-4 pot B 10/14</strain>
    </source>
</reference>
<protein>
    <submittedName>
        <fullName evidence="1">44185_t:CDS:1</fullName>
    </submittedName>
</protein>
<name>A0ABN7UY87_GIGMA</name>
<evidence type="ECO:0000313" key="1">
    <source>
        <dbReference type="EMBL" id="CAG8696722.1"/>
    </source>
</evidence>
<sequence length="205" mass="23504">MKQQIDNQMQQAILIQTINLDANISQTNSEINENIDIDDFEIVEEVTKSIGKAAYRISGDRHNVGKKINHVMITFALLNDLSTIYYPEKHYTLLIYPGIEKYETLKTILAPLIQELDEIKSGNPNHPQTFVRGLYRPNDITPYIYTLVYHIPEFLNLHSNFGLIGFSCSAVEKKNHQHVVHFFQKTLKDSGGENINKSAIIEIME</sequence>
<comment type="caution">
    <text evidence="1">The sequence shown here is derived from an EMBL/GenBank/DDBJ whole genome shotgun (WGS) entry which is preliminary data.</text>
</comment>